<organism evidence="2 3">
    <name type="scientific">Kitasatospora griseola</name>
    <name type="common">Streptomyces griseolosporeus</name>
    <dbReference type="NCBI Taxonomy" id="2064"/>
    <lineage>
        <taxon>Bacteria</taxon>
        <taxon>Bacillati</taxon>
        <taxon>Actinomycetota</taxon>
        <taxon>Actinomycetes</taxon>
        <taxon>Kitasatosporales</taxon>
        <taxon>Streptomycetaceae</taxon>
        <taxon>Kitasatospora</taxon>
    </lineage>
</organism>
<gene>
    <name evidence="2" type="ORF">TR51_05070</name>
</gene>
<reference evidence="2 3" key="1">
    <citation type="submission" date="2015-02" db="EMBL/GenBank/DDBJ databases">
        <title>Draft genome sequence of Kitasatospora griseola MF730-N6, a bafilomycin, terpentecin and satosporin producer.</title>
        <authorList>
            <person name="Arens J.C."/>
            <person name="Haltli B."/>
            <person name="Kerr R.G."/>
        </authorList>
    </citation>
    <scope>NUCLEOTIDE SEQUENCE [LARGE SCALE GENOMIC DNA]</scope>
    <source>
        <strain evidence="2 3">MF730-N6</strain>
    </source>
</reference>
<dbReference type="EMBL" id="JXZB01000001">
    <property type="protein sequence ID" value="KIQ66824.1"/>
    <property type="molecule type" value="Genomic_DNA"/>
</dbReference>
<keyword evidence="3" id="KW-1185">Reference proteome</keyword>
<name>A0A0D0PWL0_KITGR</name>
<feature type="compositionally biased region" description="Low complexity" evidence="1">
    <location>
        <begin position="9"/>
        <end position="27"/>
    </location>
</feature>
<dbReference type="Proteomes" id="UP000032066">
    <property type="component" value="Unassembled WGS sequence"/>
</dbReference>
<proteinExistence type="predicted"/>
<dbReference type="PATRIC" id="fig|2064.6.peg.1120"/>
<feature type="region of interest" description="Disordered" evidence="1">
    <location>
        <begin position="1"/>
        <end position="58"/>
    </location>
</feature>
<sequence>MGARHTAARPKPAAGRPARGPDRTAAGRTRRRSSAAEFDARRRSRPRDRESAGAVATVTPPVGMFLPARRYTVGDTASGGLDGRPGVTTAPRQGPTHLSPLVRSVP</sequence>
<evidence type="ECO:0000313" key="3">
    <source>
        <dbReference type="Proteomes" id="UP000032066"/>
    </source>
</evidence>
<feature type="region of interest" description="Disordered" evidence="1">
    <location>
        <begin position="75"/>
        <end position="106"/>
    </location>
</feature>
<comment type="caution">
    <text evidence="2">The sequence shown here is derived from an EMBL/GenBank/DDBJ whole genome shotgun (WGS) entry which is preliminary data.</text>
</comment>
<evidence type="ECO:0000256" key="1">
    <source>
        <dbReference type="SAM" id="MobiDB-lite"/>
    </source>
</evidence>
<evidence type="ECO:0000313" key="2">
    <source>
        <dbReference type="EMBL" id="KIQ66824.1"/>
    </source>
</evidence>
<accession>A0A0D0PWL0</accession>
<protein>
    <submittedName>
        <fullName evidence="2">Uncharacterized protein</fullName>
    </submittedName>
</protein>
<dbReference type="AlphaFoldDB" id="A0A0D0PWL0"/>